<evidence type="ECO:0000313" key="2">
    <source>
        <dbReference type="EMBL" id="SHG94037.1"/>
    </source>
</evidence>
<evidence type="ECO:0000313" key="3">
    <source>
        <dbReference type="Proteomes" id="UP000184212"/>
    </source>
</evidence>
<keyword evidence="1" id="KW-0812">Transmembrane</keyword>
<reference evidence="2 3" key="1">
    <citation type="submission" date="2016-11" db="EMBL/GenBank/DDBJ databases">
        <authorList>
            <person name="Jaros S."/>
            <person name="Januszkiewicz K."/>
            <person name="Wedrychowicz H."/>
        </authorList>
    </citation>
    <scope>NUCLEOTIDE SEQUENCE [LARGE SCALE GENOMIC DNA]</scope>
    <source>
        <strain evidence="2 3">DSM 24574</strain>
    </source>
</reference>
<gene>
    <name evidence="2" type="ORF">SAMN04488109_2559</name>
</gene>
<accession>A0A1M5NX15</accession>
<keyword evidence="1" id="KW-0472">Membrane</keyword>
<dbReference type="EMBL" id="FQWQ01000001">
    <property type="protein sequence ID" value="SHG94037.1"/>
    <property type="molecule type" value="Genomic_DNA"/>
</dbReference>
<keyword evidence="3" id="KW-1185">Reference proteome</keyword>
<evidence type="ECO:0000256" key="1">
    <source>
        <dbReference type="SAM" id="Phobius"/>
    </source>
</evidence>
<dbReference type="Proteomes" id="UP000184212">
    <property type="component" value="Unassembled WGS sequence"/>
</dbReference>
<dbReference type="STRING" id="947013.SAMN04488109_2559"/>
<dbReference type="AlphaFoldDB" id="A0A1M5NX15"/>
<proteinExistence type="predicted"/>
<dbReference type="RefSeq" id="WP_073134206.1">
    <property type="nucleotide sequence ID" value="NZ_FQWQ01000001.1"/>
</dbReference>
<protein>
    <recommendedName>
        <fullName evidence="4">6-phosphogluconate dehydrogenase</fullName>
    </recommendedName>
</protein>
<name>A0A1M5NX15_9BACT</name>
<organism evidence="2 3">
    <name type="scientific">Chryseolinea serpens</name>
    <dbReference type="NCBI Taxonomy" id="947013"/>
    <lineage>
        <taxon>Bacteria</taxon>
        <taxon>Pseudomonadati</taxon>
        <taxon>Bacteroidota</taxon>
        <taxon>Cytophagia</taxon>
        <taxon>Cytophagales</taxon>
        <taxon>Fulvivirgaceae</taxon>
        <taxon>Chryseolinea</taxon>
    </lineage>
</organism>
<sequence>MERQTLGERIKRTSKKVLRIVIALVVITLISLFSFYYWGVYEDGVMAGRILRVSIKGVAFKTYEGKIDLQAFGALKNASPIAESFDFSVEKSDKDLIKELETVALSGERVNLYFIKRYAIFPWRGETRYFATRIERLDSK</sequence>
<dbReference type="OrthoDB" id="9794557at2"/>
<feature type="transmembrane region" description="Helical" evidence="1">
    <location>
        <begin position="20"/>
        <end position="39"/>
    </location>
</feature>
<evidence type="ECO:0008006" key="4">
    <source>
        <dbReference type="Google" id="ProtNLM"/>
    </source>
</evidence>
<keyword evidence="1" id="KW-1133">Transmembrane helix</keyword>